<dbReference type="RefSeq" id="WP_184313991.1">
    <property type="nucleotide sequence ID" value="NZ_JACHEN010000061.1"/>
</dbReference>
<reference evidence="5 6" key="1">
    <citation type="submission" date="2020-08" db="EMBL/GenBank/DDBJ databases">
        <title>Genomic Encyclopedia of Type Strains, Phase IV (KMG-IV): sequencing the most valuable type-strain genomes for metagenomic binning, comparative biology and taxonomic classification.</title>
        <authorList>
            <person name="Goeker M."/>
        </authorList>
    </citation>
    <scope>NUCLEOTIDE SEQUENCE [LARGE SCALE GENOMIC DNA]</scope>
    <source>
        <strain evidence="5 6">DSM 103526</strain>
    </source>
</reference>
<keyword evidence="3" id="KW-0411">Iron-sulfur</keyword>
<accession>A0A841L4B0</accession>
<keyword evidence="2" id="KW-0408">Iron</keyword>
<dbReference type="GO" id="GO:0051536">
    <property type="term" value="F:iron-sulfur cluster binding"/>
    <property type="evidence" value="ECO:0007669"/>
    <property type="project" value="UniProtKB-KW"/>
</dbReference>
<sequence length="460" mass="51761">MENTTDNQLQRYRMSIFKEVAKLAWQGKLEEGIEDLPDRILGEDIQDEKERKIVRNYIRMAMGVDPTYEDHHLKEDVEKALHLSKVESPLVAVIQNICEECHRYHGDDIYDEDCPRGYLDCTKAEHKCLGCGKCIGECPLGAISDKIEFIPIIKMLQEKKQPIYATIAPAYIGQLGEHMTPGKMRSALKWMGFTDMIEVAVFADILTVKEAYEFDHMVKTEKDFFITSCCCPVWVGLIQKNFKDIEDHVSPSVSPMIASGRVLKALNPDAKVVFIGPCIAKKAEAKIEELKDAIDYVLTFRELHEIFGALEIDLDALEEDHREEASFAGRVYARTGGVSKAVELSVNRVVQRKIPFKSICFDGAKDCKDGLKRLIEGEIEANFIEGMGCVGGCVGGPRTIASIEEATEKVNRYSESTPMKTPFDNNNVLQLITSLGLKRLESLEDEESIKNLLVRNLNES</sequence>
<dbReference type="InterPro" id="IPR017900">
    <property type="entry name" value="4Fe4S_Fe_S_CS"/>
</dbReference>
<dbReference type="PANTHER" id="PTHR11615">
    <property type="entry name" value="NITRATE, FORMATE, IRON DEHYDROGENASE"/>
    <property type="match status" value="1"/>
</dbReference>
<proteinExistence type="predicted"/>
<dbReference type="EMBL" id="JACHEN010000061">
    <property type="protein sequence ID" value="MBB6219000.1"/>
    <property type="molecule type" value="Genomic_DNA"/>
</dbReference>
<dbReference type="PROSITE" id="PS00198">
    <property type="entry name" value="4FE4S_FER_1"/>
    <property type="match status" value="1"/>
</dbReference>
<evidence type="ECO:0000256" key="2">
    <source>
        <dbReference type="ARBA" id="ARBA00023004"/>
    </source>
</evidence>
<keyword evidence="1" id="KW-0479">Metal-binding</keyword>
<comment type="caution">
    <text evidence="5">The sequence shown here is derived from an EMBL/GenBank/DDBJ whole genome shotgun (WGS) entry which is preliminary data.</text>
</comment>
<evidence type="ECO:0000313" key="5">
    <source>
        <dbReference type="EMBL" id="MBB6219000.1"/>
    </source>
</evidence>
<name>A0A841L4B0_9FIRM</name>
<evidence type="ECO:0000256" key="1">
    <source>
        <dbReference type="ARBA" id="ARBA00022723"/>
    </source>
</evidence>
<dbReference type="SUPFAM" id="SSF53920">
    <property type="entry name" value="Fe-only hydrogenase"/>
    <property type="match status" value="1"/>
</dbReference>
<feature type="domain" description="4Fe-4S ferredoxin-type" evidence="4">
    <location>
        <begin position="115"/>
        <end position="148"/>
    </location>
</feature>
<dbReference type="AlphaFoldDB" id="A0A841L4B0"/>
<dbReference type="InterPro" id="IPR050340">
    <property type="entry name" value="Cytosolic_Fe-S_CAF"/>
</dbReference>
<dbReference type="Gene3D" id="3.40.950.10">
    <property type="entry name" value="Fe-only Hydrogenase (Larger Subunit), Chain L, domain 3"/>
    <property type="match status" value="1"/>
</dbReference>
<dbReference type="InterPro" id="IPR004108">
    <property type="entry name" value="Fe_hydrogenase_lsu_C"/>
</dbReference>
<dbReference type="InterPro" id="IPR017896">
    <property type="entry name" value="4Fe4S_Fe-S-bd"/>
</dbReference>
<dbReference type="Pfam" id="PF02906">
    <property type="entry name" value="Fe_hyd_lg_C"/>
    <property type="match status" value="1"/>
</dbReference>
<dbReference type="GO" id="GO:0046872">
    <property type="term" value="F:metal ion binding"/>
    <property type="evidence" value="ECO:0007669"/>
    <property type="project" value="UniProtKB-KW"/>
</dbReference>
<dbReference type="Proteomes" id="UP000579281">
    <property type="component" value="Unassembled WGS sequence"/>
</dbReference>
<evidence type="ECO:0000256" key="3">
    <source>
        <dbReference type="ARBA" id="ARBA00023014"/>
    </source>
</evidence>
<dbReference type="InterPro" id="IPR009016">
    <property type="entry name" value="Fe_hydrogenase"/>
</dbReference>
<dbReference type="Gene3D" id="3.30.70.20">
    <property type="match status" value="1"/>
</dbReference>
<gene>
    <name evidence="5" type="ORF">HNQ80_005178</name>
</gene>
<evidence type="ECO:0000313" key="6">
    <source>
        <dbReference type="Proteomes" id="UP000579281"/>
    </source>
</evidence>
<dbReference type="PROSITE" id="PS51379">
    <property type="entry name" value="4FE4S_FER_2"/>
    <property type="match status" value="1"/>
</dbReference>
<organism evidence="5 6">
    <name type="scientific">Anaerosolibacter carboniphilus</name>
    <dbReference type="NCBI Taxonomy" id="1417629"/>
    <lineage>
        <taxon>Bacteria</taxon>
        <taxon>Bacillati</taxon>
        <taxon>Bacillota</taxon>
        <taxon>Clostridia</taxon>
        <taxon>Peptostreptococcales</taxon>
        <taxon>Thermotaleaceae</taxon>
        <taxon>Anaerosolibacter</taxon>
    </lineage>
</organism>
<dbReference type="Gene3D" id="3.40.50.1780">
    <property type="match status" value="1"/>
</dbReference>
<evidence type="ECO:0000259" key="4">
    <source>
        <dbReference type="PROSITE" id="PS51379"/>
    </source>
</evidence>
<protein>
    <submittedName>
        <fullName evidence="5">Iron only hydrogenase large subunit-like protein</fullName>
    </submittedName>
</protein>
<keyword evidence="6" id="KW-1185">Reference proteome</keyword>